<dbReference type="AlphaFoldDB" id="S7NN10"/>
<reference evidence="2 3" key="1">
    <citation type="journal article" date="2013" name="Nat. Commun.">
        <title>Genome analysis reveals insights into physiology and longevity of the Brandt's bat Myotis brandtii.</title>
        <authorList>
            <person name="Seim I."/>
            <person name="Fang X."/>
            <person name="Xiong Z."/>
            <person name="Lobanov A.V."/>
            <person name="Huang Z."/>
            <person name="Ma S."/>
            <person name="Feng Y."/>
            <person name="Turanov A.A."/>
            <person name="Zhu Y."/>
            <person name="Lenz T.L."/>
            <person name="Gerashchenko M.V."/>
            <person name="Fan D."/>
            <person name="Hee Yim S."/>
            <person name="Yao X."/>
            <person name="Jordan D."/>
            <person name="Xiong Y."/>
            <person name="Ma Y."/>
            <person name="Lyapunov A.N."/>
            <person name="Chen G."/>
            <person name="Kulakova O.I."/>
            <person name="Sun Y."/>
            <person name="Lee S.G."/>
            <person name="Bronson R.T."/>
            <person name="Moskalev A.A."/>
            <person name="Sunyaev S.R."/>
            <person name="Zhang G."/>
            <person name="Krogh A."/>
            <person name="Wang J."/>
            <person name="Gladyshev V.N."/>
        </authorList>
    </citation>
    <scope>NUCLEOTIDE SEQUENCE [LARGE SCALE GENOMIC DNA]</scope>
</reference>
<protein>
    <submittedName>
        <fullName evidence="2">Transcription elongation factor B polypeptide 3</fullName>
    </submittedName>
</protein>
<dbReference type="InterPro" id="IPR051870">
    <property type="entry name" value="Elongin-A_domain"/>
</dbReference>
<evidence type="ECO:0000256" key="1">
    <source>
        <dbReference type="SAM" id="MobiDB-lite"/>
    </source>
</evidence>
<feature type="compositionally biased region" description="Low complexity" evidence="1">
    <location>
        <begin position="40"/>
        <end position="50"/>
    </location>
</feature>
<evidence type="ECO:0000313" key="2">
    <source>
        <dbReference type="EMBL" id="EPQ17885.1"/>
    </source>
</evidence>
<dbReference type="Proteomes" id="UP000052978">
    <property type="component" value="Unassembled WGS sequence"/>
</dbReference>
<name>S7NN10_MYOBR</name>
<accession>S7NN10</accession>
<organism evidence="2 3">
    <name type="scientific">Myotis brandtii</name>
    <name type="common">Brandt's bat</name>
    <dbReference type="NCBI Taxonomy" id="109478"/>
    <lineage>
        <taxon>Eukaryota</taxon>
        <taxon>Metazoa</taxon>
        <taxon>Chordata</taxon>
        <taxon>Craniata</taxon>
        <taxon>Vertebrata</taxon>
        <taxon>Euteleostomi</taxon>
        <taxon>Mammalia</taxon>
        <taxon>Eutheria</taxon>
        <taxon>Laurasiatheria</taxon>
        <taxon>Chiroptera</taxon>
        <taxon>Yangochiroptera</taxon>
        <taxon>Vespertilionidae</taxon>
        <taxon>Myotis</taxon>
    </lineage>
</organism>
<feature type="region of interest" description="Disordered" evidence="1">
    <location>
        <begin position="1"/>
        <end position="63"/>
    </location>
</feature>
<dbReference type="PANTHER" id="PTHR15141:SF75">
    <property type="entry name" value="ELONGIN-A"/>
    <property type="match status" value="1"/>
</dbReference>
<gene>
    <name evidence="2" type="ORF">D623_10007501</name>
</gene>
<dbReference type="GO" id="GO:0003746">
    <property type="term" value="F:translation elongation factor activity"/>
    <property type="evidence" value="ECO:0007669"/>
    <property type="project" value="UniProtKB-KW"/>
</dbReference>
<keyword evidence="2" id="KW-0251">Elongation factor</keyword>
<keyword evidence="3" id="KW-1185">Reference proteome</keyword>
<evidence type="ECO:0000313" key="3">
    <source>
        <dbReference type="Proteomes" id="UP000052978"/>
    </source>
</evidence>
<dbReference type="PANTHER" id="PTHR15141">
    <property type="entry name" value="TRANSCRIPTION ELONGATION FACTOR B POLYPEPTIDE 3"/>
    <property type="match status" value="1"/>
</dbReference>
<proteinExistence type="predicted"/>
<dbReference type="EMBL" id="KE164426">
    <property type="protein sequence ID" value="EPQ17885.1"/>
    <property type="molecule type" value="Genomic_DNA"/>
</dbReference>
<sequence length="103" mass="10987">MVSVAKPPRDVRRRQEKFGTGGAAVPEKIGIKPAPYPIGSSQAPSNSGSSKEPAYDGSSTSSAHLVPVVSSTVSYDSRKPTVKKIAPLMAKTIKAFKNRFSRR</sequence>
<keyword evidence="2" id="KW-0648">Protein biosynthesis</keyword>